<keyword evidence="5" id="KW-1185">Reference proteome</keyword>
<evidence type="ECO:0000313" key="4">
    <source>
        <dbReference type="EMBL" id="RYU79756.1"/>
    </source>
</evidence>
<dbReference type="Pfam" id="PF01648">
    <property type="entry name" value="ACPS"/>
    <property type="match status" value="1"/>
</dbReference>
<dbReference type="GO" id="GO:0000287">
    <property type="term" value="F:magnesium ion binding"/>
    <property type="evidence" value="ECO:0007669"/>
    <property type="project" value="InterPro"/>
</dbReference>
<dbReference type="InterPro" id="IPR041354">
    <property type="entry name" value="4PPT_N"/>
</dbReference>
<dbReference type="RefSeq" id="WP_129921027.1">
    <property type="nucleotide sequence ID" value="NZ_SEWE01000017.1"/>
</dbReference>
<dbReference type="Proteomes" id="UP000294155">
    <property type="component" value="Unassembled WGS sequence"/>
</dbReference>
<feature type="domain" description="4'-phosphopantetheinyl transferase N-terminal" evidence="3">
    <location>
        <begin position="60"/>
        <end position="118"/>
    </location>
</feature>
<dbReference type="InterPro" id="IPR008278">
    <property type="entry name" value="4-PPantetheinyl_Trfase_dom"/>
</dbReference>
<sequence>MRFLPACFSPTLMPLHTVTPLAPDALLGLWHLTDLPTDLLAVVPQAEQYAPLQPAGRDENRTLQWLAGRALAHALLARFTAAPALLRNDANGRPYFEQLPDYAVSLSHSGQWVAGVVAARGRVGTDVELIRAKAQKLAPRFLSETERADAGDNEAKNSLYWSAKETLYKLHSRRGLVFKEQIQLNPFGLREAGVLTGHLLTENFRSQHQIHYQLLAPDYVLTYCFEPEAPSALH</sequence>
<dbReference type="SUPFAM" id="SSF56214">
    <property type="entry name" value="4'-phosphopantetheinyl transferase"/>
    <property type="match status" value="2"/>
</dbReference>
<dbReference type="GO" id="GO:0008897">
    <property type="term" value="F:holo-[acyl-carrier-protein] synthase activity"/>
    <property type="evidence" value="ECO:0007669"/>
    <property type="project" value="InterPro"/>
</dbReference>
<evidence type="ECO:0000256" key="1">
    <source>
        <dbReference type="ARBA" id="ARBA00022679"/>
    </source>
</evidence>
<gene>
    <name evidence="4" type="ORF">EWM57_10120</name>
</gene>
<dbReference type="OrthoDB" id="1190494at2"/>
<name>A0A4Q5LC36_9BACT</name>
<dbReference type="InterPro" id="IPR037143">
    <property type="entry name" value="4-PPantetheinyl_Trfase_dom_sf"/>
</dbReference>
<dbReference type="Pfam" id="PF17837">
    <property type="entry name" value="4PPT_N"/>
    <property type="match status" value="1"/>
</dbReference>
<keyword evidence="1 4" id="KW-0808">Transferase</keyword>
<evidence type="ECO:0000313" key="5">
    <source>
        <dbReference type="Proteomes" id="UP000294155"/>
    </source>
</evidence>
<dbReference type="AlphaFoldDB" id="A0A4Q5LC36"/>
<organism evidence="4 5">
    <name type="scientific">Hymenobacter persicinus</name>
    <dbReference type="NCBI Taxonomy" id="2025506"/>
    <lineage>
        <taxon>Bacteria</taxon>
        <taxon>Pseudomonadati</taxon>
        <taxon>Bacteroidota</taxon>
        <taxon>Cytophagia</taxon>
        <taxon>Cytophagales</taxon>
        <taxon>Hymenobacteraceae</taxon>
        <taxon>Hymenobacter</taxon>
    </lineage>
</organism>
<evidence type="ECO:0000259" key="3">
    <source>
        <dbReference type="Pfam" id="PF17837"/>
    </source>
</evidence>
<dbReference type="Gene3D" id="3.90.470.20">
    <property type="entry name" value="4'-phosphopantetheinyl transferase domain"/>
    <property type="match status" value="2"/>
</dbReference>
<accession>A0A4Q5LC36</accession>
<comment type="caution">
    <text evidence="4">The sequence shown here is derived from an EMBL/GenBank/DDBJ whole genome shotgun (WGS) entry which is preliminary data.</text>
</comment>
<proteinExistence type="predicted"/>
<dbReference type="EMBL" id="SEWE01000017">
    <property type="protein sequence ID" value="RYU79756.1"/>
    <property type="molecule type" value="Genomic_DNA"/>
</dbReference>
<evidence type="ECO:0000259" key="2">
    <source>
        <dbReference type="Pfam" id="PF01648"/>
    </source>
</evidence>
<feature type="domain" description="4'-phosphopantetheinyl transferase" evidence="2">
    <location>
        <begin position="122"/>
        <end position="224"/>
    </location>
</feature>
<reference evidence="4 5" key="1">
    <citation type="submission" date="2019-02" db="EMBL/GenBank/DDBJ databases">
        <title>Bacterial novel species isolated from soil.</title>
        <authorList>
            <person name="Jung H.-Y."/>
        </authorList>
    </citation>
    <scope>NUCLEOTIDE SEQUENCE [LARGE SCALE GENOMIC DNA]</scope>
    <source>
        <strain evidence="4 5">1-3-3-3</strain>
    </source>
</reference>
<protein>
    <submittedName>
        <fullName evidence="4">4'-phosphopantetheinyl transferase superfamily protein</fullName>
    </submittedName>
</protein>